<evidence type="ECO:0000256" key="2">
    <source>
        <dbReference type="SAM" id="MobiDB-lite"/>
    </source>
</evidence>
<dbReference type="PROSITE" id="PS50158">
    <property type="entry name" value="ZF_CCHC"/>
    <property type="match status" value="1"/>
</dbReference>
<feature type="non-terminal residue" evidence="4">
    <location>
        <position position="90"/>
    </location>
</feature>
<evidence type="ECO:0000259" key="3">
    <source>
        <dbReference type="PROSITE" id="PS50158"/>
    </source>
</evidence>
<dbReference type="EMBL" id="BQNB010015217">
    <property type="protein sequence ID" value="GJT37360.1"/>
    <property type="molecule type" value="Genomic_DNA"/>
</dbReference>
<dbReference type="InterPro" id="IPR036875">
    <property type="entry name" value="Znf_CCHC_sf"/>
</dbReference>
<protein>
    <submittedName>
        <fullName evidence="4">Reverse transcriptase domain-containing protein</fullName>
    </submittedName>
</protein>
<feature type="region of interest" description="Disordered" evidence="2">
    <location>
        <begin position="62"/>
        <end position="90"/>
    </location>
</feature>
<proteinExistence type="predicted"/>
<keyword evidence="1" id="KW-0862">Zinc</keyword>
<evidence type="ECO:0000313" key="4">
    <source>
        <dbReference type="EMBL" id="GJT37360.1"/>
    </source>
</evidence>
<keyword evidence="1" id="KW-0479">Metal-binding</keyword>
<dbReference type="Proteomes" id="UP001151760">
    <property type="component" value="Unassembled WGS sequence"/>
</dbReference>
<dbReference type="GO" id="GO:0003964">
    <property type="term" value="F:RNA-directed DNA polymerase activity"/>
    <property type="evidence" value="ECO:0007669"/>
    <property type="project" value="UniProtKB-KW"/>
</dbReference>
<evidence type="ECO:0000313" key="5">
    <source>
        <dbReference type="Proteomes" id="UP001151760"/>
    </source>
</evidence>
<accession>A0ABQ5DEF6</accession>
<dbReference type="Gene3D" id="4.10.60.10">
    <property type="entry name" value="Zinc finger, CCHC-type"/>
    <property type="match status" value="1"/>
</dbReference>
<comment type="caution">
    <text evidence="4">The sequence shown here is derived from an EMBL/GenBank/DDBJ whole genome shotgun (WGS) entry which is preliminary data.</text>
</comment>
<keyword evidence="1" id="KW-0863">Zinc-finger</keyword>
<gene>
    <name evidence="4" type="ORF">Tco_0937225</name>
</gene>
<organism evidence="4 5">
    <name type="scientific">Tanacetum coccineum</name>
    <dbReference type="NCBI Taxonomy" id="301880"/>
    <lineage>
        <taxon>Eukaryota</taxon>
        <taxon>Viridiplantae</taxon>
        <taxon>Streptophyta</taxon>
        <taxon>Embryophyta</taxon>
        <taxon>Tracheophyta</taxon>
        <taxon>Spermatophyta</taxon>
        <taxon>Magnoliopsida</taxon>
        <taxon>eudicotyledons</taxon>
        <taxon>Gunneridae</taxon>
        <taxon>Pentapetalae</taxon>
        <taxon>asterids</taxon>
        <taxon>campanulids</taxon>
        <taxon>Asterales</taxon>
        <taxon>Asteraceae</taxon>
        <taxon>Asteroideae</taxon>
        <taxon>Anthemideae</taxon>
        <taxon>Anthemidinae</taxon>
        <taxon>Tanacetum</taxon>
    </lineage>
</organism>
<keyword evidence="5" id="KW-1185">Reference proteome</keyword>
<dbReference type="SMART" id="SM00343">
    <property type="entry name" value="ZnF_C2HC"/>
    <property type="match status" value="1"/>
</dbReference>
<keyword evidence="4" id="KW-0548">Nucleotidyltransferase</keyword>
<dbReference type="SUPFAM" id="SSF57756">
    <property type="entry name" value="Retrovirus zinc finger-like domains"/>
    <property type="match status" value="1"/>
</dbReference>
<reference evidence="4" key="2">
    <citation type="submission" date="2022-01" db="EMBL/GenBank/DDBJ databases">
        <authorList>
            <person name="Yamashiro T."/>
            <person name="Shiraishi A."/>
            <person name="Satake H."/>
            <person name="Nakayama K."/>
        </authorList>
    </citation>
    <scope>NUCLEOTIDE SEQUENCE</scope>
</reference>
<dbReference type="Pfam" id="PF00098">
    <property type="entry name" value="zf-CCHC"/>
    <property type="match status" value="1"/>
</dbReference>
<reference evidence="4" key="1">
    <citation type="journal article" date="2022" name="Int. J. Mol. Sci.">
        <title>Draft Genome of Tanacetum Coccineum: Genomic Comparison of Closely Related Tanacetum-Family Plants.</title>
        <authorList>
            <person name="Yamashiro T."/>
            <person name="Shiraishi A."/>
            <person name="Nakayama K."/>
            <person name="Satake H."/>
        </authorList>
    </citation>
    <scope>NUCLEOTIDE SEQUENCE</scope>
</reference>
<evidence type="ECO:0000256" key="1">
    <source>
        <dbReference type="PROSITE-ProRule" id="PRU00047"/>
    </source>
</evidence>
<keyword evidence="4" id="KW-0808">Transferase</keyword>
<dbReference type="InterPro" id="IPR001878">
    <property type="entry name" value="Znf_CCHC"/>
</dbReference>
<name>A0ABQ5DEF6_9ASTR</name>
<feature type="domain" description="CCHC-type" evidence="3">
    <location>
        <begin position="46"/>
        <end position="61"/>
    </location>
</feature>
<sequence length="90" mass="9984">MHQVQLSSHWTVTNYKRIGHLAGDCRIPAAANTQRAPEAVQRVFTCYECGVQGHYKKDCPKLKNKNRENQTGNGEARGKVYVLGGGEPNT</sequence>
<keyword evidence="4" id="KW-0695">RNA-directed DNA polymerase</keyword>